<dbReference type="KEGG" id="har:HEAR2214"/>
<dbReference type="Proteomes" id="UP000006697">
    <property type="component" value="Chromosome"/>
</dbReference>
<proteinExistence type="predicted"/>
<accession>A4G762</accession>
<reference evidence="2 3" key="1">
    <citation type="journal article" date="2007" name="PLoS Genet.">
        <title>A tale of two oxidation states: bacterial colonization of arsenic-rich environments.</title>
        <authorList>
            <person name="Muller D."/>
            <person name="Medigue C."/>
            <person name="Koechler S."/>
            <person name="Barbe V."/>
            <person name="Barakat M."/>
            <person name="Talla E."/>
            <person name="Bonnefoy V."/>
            <person name="Krin E."/>
            <person name="Arsene-Ploetze F."/>
            <person name="Carapito C."/>
            <person name="Chandler M."/>
            <person name="Cournoyer B."/>
            <person name="Cruveiller S."/>
            <person name="Dossat C."/>
            <person name="Duval S."/>
            <person name="Heymann M."/>
            <person name="Leize E."/>
            <person name="Lieutaud A."/>
            <person name="Lievremont D."/>
            <person name="Makita Y."/>
            <person name="Mangenot S."/>
            <person name="Nitschke W."/>
            <person name="Ortet P."/>
            <person name="Perdrial N."/>
            <person name="Schoepp B."/>
            <person name="Siguier N."/>
            <person name="Simeonova D.D."/>
            <person name="Rouy Z."/>
            <person name="Segurens B."/>
            <person name="Turlin E."/>
            <person name="Vallenet D."/>
            <person name="Van Dorsselaer A."/>
            <person name="Weiss S."/>
            <person name="Weissenbach J."/>
            <person name="Lett M.C."/>
            <person name="Danchin A."/>
            <person name="Bertin P.N."/>
        </authorList>
    </citation>
    <scope>NUCLEOTIDE SEQUENCE [LARGE SCALE GENOMIC DNA]</scope>
    <source>
        <strain evidence="3">ULPAs1</strain>
    </source>
</reference>
<sequence length="691" mass="78357">MRLLQADTSTNKAWVIALHSHAWPECLPYSEIRDLERVSPPATPIHGHSQARIQKCEAAWKRLEPLLSAHGTSLFEPKTRKHAIAEHARKTGCAPTTLYKDLRRYWQRGQTKYALLPDYDKSGRTTPAADDASEACAITAGRGRKAKNGYDNYQITMADSSFFRKVIEKEYLPNAQISVPAAYRSLVEQFYRYADGNGELHVNPLGARPSLRQFRHFLLKAYDIETRLRGRLGNSDFEREHRKRLGTIMADCQGVGHYYEIDATIADIYLVSSEDVTKIIGKPTLYLIIDRKSRLIVGFYFGLENASWNGAMQAILSIAEDKRALCGRYGVPYAPEDWPAHQVFPSEFLADRGDMISHASSNVAEGLHVTVTNLPSKRPDWKPLVECGFRLLHNSIQPIAPAYDPPSNATRRRGKHYEKDACLTLRDFGHLILTTIIAYNQREMLGYDMDTKELLDNVRPSPIALWNHGIQSRAGLLTRYEESTVRFALLRKKKAIVTDKGIEFESCFYSFPEAIAQKWFETARKRRFSVTVSYDNRLADSIYVHPLDGKREPYVATLTERSAKYKGMSFDEIAYYECLRAALRVDAEHSRLQNSIDLSTTTRPVMNAARERLKSAPKVSRSARRADIKEVREEERKLERKAMAKIEGGKRSEVPALHPEPQNSRPPTPTPAAASGSLAERIEAARARMRS</sequence>
<gene>
    <name evidence="2" type="ordered locus">HEAR2214</name>
</gene>
<dbReference type="HOGENOM" id="CLU_019011_1_1_4"/>
<evidence type="ECO:0000313" key="3">
    <source>
        <dbReference type="Proteomes" id="UP000006697"/>
    </source>
</evidence>
<name>A4G762_HERAR</name>
<dbReference type="EMBL" id="CU207211">
    <property type="protein sequence ID" value="CAL62349.1"/>
    <property type="molecule type" value="Genomic_DNA"/>
</dbReference>
<dbReference type="AlphaFoldDB" id="A4G762"/>
<dbReference type="eggNOG" id="COG2801">
    <property type="taxonomic scope" value="Bacteria"/>
</dbReference>
<dbReference type="STRING" id="204773.HEAR2214"/>
<evidence type="ECO:0000313" key="2">
    <source>
        <dbReference type="EMBL" id="CAL62349.1"/>
    </source>
</evidence>
<dbReference type="InterPro" id="IPR036397">
    <property type="entry name" value="RNaseH_sf"/>
</dbReference>
<feature type="compositionally biased region" description="Basic and acidic residues" evidence="1">
    <location>
        <begin position="633"/>
        <end position="653"/>
    </location>
</feature>
<dbReference type="GO" id="GO:0003676">
    <property type="term" value="F:nucleic acid binding"/>
    <property type="evidence" value="ECO:0007669"/>
    <property type="project" value="InterPro"/>
</dbReference>
<evidence type="ECO:0000256" key="1">
    <source>
        <dbReference type="SAM" id="MobiDB-lite"/>
    </source>
</evidence>
<dbReference type="Gene3D" id="3.30.420.10">
    <property type="entry name" value="Ribonuclease H-like superfamily/Ribonuclease H"/>
    <property type="match status" value="1"/>
</dbReference>
<protein>
    <submittedName>
        <fullName evidence="2">Transposon Tn7 transposition protein TnsB</fullName>
    </submittedName>
</protein>
<feature type="region of interest" description="Disordered" evidence="1">
    <location>
        <begin position="633"/>
        <end position="691"/>
    </location>
</feature>
<organism evidence="2 3">
    <name type="scientific">Herminiimonas arsenicoxydans</name>
    <dbReference type="NCBI Taxonomy" id="204773"/>
    <lineage>
        <taxon>Bacteria</taxon>
        <taxon>Pseudomonadati</taxon>
        <taxon>Pseudomonadota</taxon>
        <taxon>Betaproteobacteria</taxon>
        <taxon>Burkholderiales</taxon>
        <taxon>Oxalobacteraceae</taxon>
        <taxon>Herminiimonas</taxon>
    </lineage>
</organism>
<keyword evidence="3" id="KW-1185">Reference proteome</keyword>
<feature type="compositionally biased region" description="Basic and acidic residues" evidence="1">
    <location>
        <begin position="680"/>
        <end position="691"/>
    </location>
</feature>